<protein>
    <submittedName>
        <fullName evidence="3">Transcription initiation factor TFIID subunit 2</fullName>
    </submittedName>
</protein>
<sequence length="242" mass="27794">MANRSKKPPSWHRLRHIVAEGSVENNKEHIYLYSKSEVCSFLSVGESEVIFKLKDEDSYPGKYHCDVGKVYDMVKMKVTIAVSCHFPKRAETEEHFKRIILNSEKPLNRLTRSPEEEYILLEGDSSTPTRDIIEYSEFRPPSSPRQLHTNVRINLADTETVHSFAVELSKFLPTEVEEGSSGVVSRTAMRDKRAVGRESFLTDVLKSLSSTLYQFKALHFHDVQPTFRKIEYYEGQIGSCKS</sequence>
<reference evidence="1 2" key="2">
    <citation type="submission" date="2018-11" db="EMBL/GenBank/DDBJ databases">
        <authorList>
            <consortium name="Pathogen Informatics"/>
        </authorList>
    </citation>
    <scope>NUCLEOTIDE SEQUENCE [LARGE SCALE GENOMIC DNA]</scope>
</reference>
<gene>
    <name evidence="1" type="ORF">TCNE_LOCUS8982</name>
</gene>
<evidence type="ECO:0000313" key="3">
    <source>
        <dbReference type="WBParaSite" id="TCNE_0000898201-mRNA-1"/>
    </source>
</evidence>
<organism evidence="2 3">
    <name type="scientific">Toxocara canis</name>
    <name type="common">Canine roundworm</name>
    <dbReference type="NCBI Taxonomy" id="6265"/>
    <lineage>
        <taxon>Eukaryota</taxon>
        <taxon>Metazoa</taxon>
        <taxon>Ecdysozoa</taxon>
        <taxon>Nematoda</taxon>
        <taxon>Chromadorea</taxon>
        <taxon>Rhabditida</taxon>
        <taxon>Spirurina</taxon>
        <taxon>Ascaridomorpha</taxon>
        <taxon>Ascaridoidea</taxon>
        <taxon>Toxocaridae</taxon>
        <taxon>Toxocara</taxon>
    </lineage>
</organism>
<accession>A0A183UKG2</accession>
<proteinExistence type="predicted"/>
<name>A0A183UKG2_TOXCA</name>
<dbReference type="AlphaFoldDB" id="A0A183UKG2"/>
<evidence type="ECO:0000313" key="1">
    <source>
        <dbReference type="EMBL" id="VDM40303.1"/>
    </source>
</evidence>
<evidence type="ECO:0000313" key="2">
    <source>
        <dbReference type="Proteomes" id="UP000050794"/>
    </source>
</evidence>
<keyword evidence="2" id="KW-1185">Reference proteome</keyword>
<dbReference type="EMBL" id="UYWY01020045">
    <property type="protein sequence ID" value="VDM40303.1"/>
    <property type="molecule type" value="Genomic_DNA"/>
</dbReference>
<reference evidence="3" key="1">
    <citation type="submission" date="2016-06" db="UniProtKB">
        <authorList>
            <consortium name="WormBaseParasite"/>
        </authorList>
    </citation>
    <scope>IDENTIFICATION</scope>
</reference>
<dbReference type="Proteomes" id="UP000050794">
    <property type="component" value="Unassembled WGS sequence"/>
</dbReference>
<dbReference type="WBParaSite" id="TCNE_0000898201-mRNA-1">
    <property type="protein sequence ID" value="TCNE_0000898201-mRNA-1"/>
    <property type="gene ID" value="TCNE_0000898201"/>
</dbReference>